<keyword evidence="5" id="KW-0539">Nucleus</keyword>
<keyword evidence="3" id="KW-0227">DNA damage</keyword>
<dbReference type="GO" id="GO:0000012">
    <property type="term" value="P:single strand break repair"/>
    <property type="evidence" value="ECO:0007669"/>
    <property type="project" value="InterPro"/>
</dbReference>
<dbReference type="GO" id="GO:0006303">
    <property type="term" value="P:double-strand break repair via nonhomologous end joining"/>
    <property type="evidence" value="ECO:0007669"/>
    <property type="project" value="InterPro"/>
</dbReference>
<organism evidence="8 9">
    <name type="scientific">Ladona fulva</name>
    <name type="common">Scarce chaser dragonfly</name>
    <name type="synonym">Libellula fulva</name>
    <dbReference type="NCBI Taxonomy" id="123851"/>
    <lineage>
        <taxon>Eukaryota</taxon>
        <taxon>Metazoa</taxon>
        <taxon>Ecdysozoa</taxon>
        <taxon>Arthropoda</taxon>
        <taxon>Hexapoda</taxon>
        <taxon>Insecta</taxon>
        <taxon>Pterygota</taxon>
        <taxon>Palaeoptera</taxon>
        <taxon>Odonata</taxon>
        <taxon>Epiprocta</taxon>
        <taxon>Anisoptera</taxon>
        <taxon>Libelluloidea</taxon>
        <taxon>Libellulidae</taxon>
        <taxon>Ladona</taxon>
    </lineage>
</organism>
<keyword evidence="9" id="KW-1185">Reference proteome</keyword>
<proteinExistence type="predicted"/>
<dbReference type="PANTHER" id="PTHR11370:SF5">
    <property type="entry name" value="DNA REPAIR PROTEIN XRCC1"/>
    <property type="match status" value="1"/>
</dbReference>
<evidence type="ECO:0000259" key="7">
    <source>
        <dbReference type="PROSITE" id="PS50172"/>
    </source>
</evidence>
<dbReference type="PROSITE" id="PS50172">
    <property type="entry name" value="BRCT"/>
    <property type="match status" value="1"/>
</dbReference>
<evidence type="ECO:0000256" key="3">
    <source>
        <dbReference type="ARBA" id="ARBA00022763"/>
    </source>
</evidence>
<evidence type="ECO:0000313" key="8">
    <source>
        <dbReference type="EMBL" id="KAG8229897.1"/>
    </source>
</evidence>
<evidence type="ECO:0000256" key="2">
    <source>
        <dbReference type="ARBA" id="ARBA00022737"/>
    </source>
</evidence>
<reference evidence="8" key="1">
    <citation type="submission" date="2013-04" db="EMBL/GenBank/DDBJ databases">
        <authorList>
            <person name="Qu J."/>
            <person name="Murali S.C."/>
            <person name="Bandaranaike D."/>
            <person name="Bellair M."/>
            <person name="Blankenburg K."/>
            <person name="Chao H."/>
            <person name="Dinh H."/>
            <person name="Doddapaneni H."/>
            <person name="Downs B."/>
            <person name="Dugan-Rocha S."/>
            <person name="Elkadiri S."/>
            <person name="Gnanaolivu R.D."/>
            <person name="Hernandez B."/>
            <person name="Javaid M."/>
            <person name="Jayaseelan J.C."/>
            <person name="Lee S."/>
            <person name="Li M."/>
            <person name="Ming W."/>
            <person name="Munidasa M."/>
            <person name="Muniz J."/>
            <person name="Nguyen L."/>
            <person name="Ongeri F."/>
            <person name="Osuji N."/>
            <person name="Pu L.-L."/>
            <person name="Puazo M."/>
            <person name="Qu C."/>
            <person name="Quiroz J."/>
            <person name="Raj R."/>
            <person name="Weissenberger G."/>
            <person name="Xin Y."/>
            <person name="Zou X."/>
            <person name="Han Y."/>
            <person name="Richards S."/>
            <person name="Worley K."/>
            <person name="Muzny D."/>
            <person name="Gibbs R."/>
        </authorList>
    </citation>
    <scope>NUCLEOTIDE SEQUENCE</scope>
    <source>
        <strain evidence="8">Sampled in the wild</strain>
    </source>
</reference>
<dbReference type="PANTHER" id="PTHR11370">
    <property type="entry name" value="DNA-REPAIR PROTEIN XRCC1"/>
    <property type="match status" value="1"/>
</dbReference>
<gene>
    <name evidence="8" type="ORF">J437_LFUL009761</name>
</gene>
<keyword evidence="4" id="KW-0234">DNA repair</keyword>
<accession>A0A8K0P1S9</accession>
<dbReference type="OrthoDB" id="25840at2759"/>
<feature type="non-terminal residue" evidence="8">
    <location>
        <position position="1"/>
    </location>
</feature>
<feature type="domain" description="BRCT" evidence="7">
    <location>
        <begin position="61"/>
        <end position="144"/>
    </location>
</feature>
<feature type="region of interest" description="Disordered" evidence="6">
    <location>
        <begin position="1"/>
        <end position="60"/>
    </location>
</feature>
<dbReference type="SUPFAM" id="SSF52113">
    <property type="entry name" value="BRCT domain"/>
    <property type="match status" value="1"/>
</dbReference>
<name>A0A8K0P1S9_LADFU</name>
<dbReference type="InterPro" id="IPR036420">
    <property type="entry name" value="BRCT_dom_sf"/>
</dbReference>
<evidence type="ECO:0000313" key="9">
    <source>
        <dbReference type="Proteomes" id="UP000792457"/>
    </source>
</evidence>
<dbReference type="GO" id="GO:0003684">
    <property type="term" value="F:damaged DNA binding"/>
    <property type="evidence" value="ECO:0007669"/>
    <property type="project" value="InterPro"/>
</dbReference>
<dbReference type="GO" id="GO:0005634">
    <property type="term" value="C:nucleus"/>
    <property type="evidence" value="ECO:0007669"/>
    <property type="project" value="UniProtKB-SubCell"/>
</dbReference>
<dbReference type="InterPro" id="IPR001357">
    <property type="entry name" value="BRCT_dom"/>
</dbReference>
<evidence type="ECO:0000256" key="4">
    <source>
        <dbReference type="ARBA" id="ARBA00023204"/>
    </source>
</evidence>
<evidence type="ECO:0000256" key="1">
    <source>
        <dbReference type="ARBA" id="ARBA00004123"/>
    </source>
</evidence>
<dbReference type="Gene3D" id="3.40.50.10190">
    <property type="entry name" value="BRCT domain"/>
    <property type="match status" value="1"/>
</dbReference>
<dbReference type="EMBL" id="KZ308451">
    <property type="protein sequence ID" value="KAG8229897.1"/>
    <property type="molecule type" value="Genomic_DNA"/>
</dbReference>
<sequence length="144" mass="16442">GSSSNKATTSDHLPSSSKKEKTVKKEAKGTHKRNPSPEKTDHHTKKIKKEHPAPKKLQRKPFNKLLEGVVFVISGFQNPLRGNIRSKGLEMGAKYKPDWENSCTHLICAFPNTPKFMQVLGKGHIVSKEWIEDSYTQRKRLPWR</sequence>
<evidence type="ECO:0000256" key="6">
    <source>
        <dbReference type="SAM" id="MobiDB-lite"/>
    </source>
</evidence>
<feature type="compositionally biased region" description="Polar residues" evidence="6">
    <location>
        <begin position="1"/>
        <end position="14"/>
    </location>
</feature>
<feature type="compositionally biased region" description="Basic residues" evidence="6">
    <location>
        <begin position="42"/>
        <end position="60"/>
    </location>
</feature>
<protein>
    <recommendedName>
        <fullName evidence="7">BRCT domain-containing protein</fullName>
    </recommendedName>
</protein>
<dbReference type="FunFam" id="3.40.50.10190:FF:000008">
    <property type="entry name" value="X-ray repair cross complementing 1"/>
    <property type="match status" value="1"/>
</dbReference>
<dbReference type="AlphaFoldDB" id="A0A8K0P1S9"/>
<comment type="caution">
    <text evidence="8">The sequence shown here is derived from an EMBL/GenBank/DDBJ whole genome shotgun (WGS) entry which is preliminary data.</text>
</comment>
<feature type="non-terminal residue" evidence="8">
    <location>
        <position position="144"/>
    </location>
</feature>
<reference evidence="8" key="2">
    <citation type="submission" date="2017-10" db="EMBL/GenBank/DDBJ databases">
        <title>Ladona fulva Genome sequencing and assembly.</title>
        <authorList>
            <person name="Murali S."/>
            <person name="Richards S."/>
            <person name="Bandaranaike D."/>
            <person name="Bellair M."/>
            <person name="Blankenburg K."/>
            <person name="Chao H."/>
            <person name="Dinh H."/>
            <person name="Doddapaneni H."/>
            <person name="Dugan-Rocha S."/>
            <person name="Elkadiri S."/>
            <person name="Gnanaolivu R."/>
            <person name="Hernandez B."/>
            <person name="Skinner E."/>
            <person name="Javaid M."/>
            <person name="Lee S."/>
            <person name="Li M."/>
            <person name="Ming W."/>
            <person name="Munidasa M."/>
            <person name="Muniz J."/>
            <person name="Nguyen L."/>
            <person name="Hughes D."/>
            <person name="Osuji N."/>
            <person name="Pu L.-L."/>
            <person name="Puazo M."/>
            <person name="Qu C."/>
            <person name="Quiroz J."/>
            <person name="Raj R."/>
            <person name="Weissenberger G."/>
            <person name="Xin Y."/>
            <person name="Zou X."/>
            <person name="Han Y."/>
            <person name="Worley K."/>
            <person name="Muzny D."/>
            <person name="Gibbs R."/>
        </authorList>
    </citation>
    <scope>NUCLEOTIDE SEQUENCE</scope>
    <source>
        <strain evidence="8">Sampled in the wild</strain>
    </source>
</reference>
<keyword evidence="2" id="KW-0677">Repeat</keyword>
<dbReference type="CDD" id="cd17725">
    <property type="entry name" value="BRCT_XRCC1_rpt1"/>
    <property type="match status" value="1"/>
</dbReference>
<feature type="compositionally biased region" description="Basic and acidic residues" evidence="6">
    <location>
        <begin position="17"/>
        <end position="41"/>
    </location>
</feature>
<comment type="subcellular location">
    <subcellularLocation>
        <location evidence="1">Nucleus</location>
    </subcellularLocation>
</comment>
<dbReference type="Proteomes" id="UP000792457">
    <property type="component" value="Unassembled WGS sequence"/>
</dbReference>
<dbReference type="SMART" id="SM00292">
    <property type="entry name" value="BRCT"/>
    <property type="match status" value="1"/>
</dbReference>
<dbReference type="InterPro" id="IPR045080">
    <property type="entry name" value="BRCT_XRCC1_rpt1"/>
</dbReference>
<dbReference type="GO" id="GO:0006284">
    <property type="term" value="P:base-excision repair"/>
    <property type="evidence" value="ECO:0007669"/>
    <property type="project" value="InterPro"/>
</dbReference>
<evidence type="ECO:0000256" key="5">
    <source>
        <dbReference type="ARBA" id="ARBA00023242"/>
    </source>
</evidence>
<dbReference type="Pfam" id="PF00533">
    <property type="entry name" value="BRCT"/>
    <property type="match status" value="1"/>
</dbReference>